<keyword evidence="6" id="KW-0732">Signal</keyword>
<evidence type="ECO:0000256" key="3">
    <source>
        <dbReference type="ARBA" id="ARBA00022692"/>
    </source>
</evidence>
<evidence type="ECO:0000256" key="2">
    <source>
        <dbReference type="ARBA" id="ARBA00022475"/>
    </source>
</evidence>
<dbReference type="Pfam" id="PF17200">
    <property type="entry name" value="sCache_2"/>
    <property type="match status" value="1"/>
</dbReference>
<gene>
    <name evidence="8" type="ORF">CU669_08395</name>
</gene>
<comment type="subcellular location">
    <subcellularLocation>
        <location evidence="1">Cell membrane</location>
        <topology evidence="1">Multi-pass membrane protein</topology>
    </subcellularLocation>
</comment>
<evidence type="ECO:0000256" key="1">
    <source>
        <dbReference type="ARBA" id="ARBA00004651"/>
    </source>
</evidence>
<dbReference type="Gene3D" id="3.30.450.20">
    <property type="entry name" value="PAS domain"/>
    <property type="match status" value="1"/>
</dbReference>
<evidence type="ECO:0000256" key="5">
    <source>
        <dbReference type="ARBA" id="ARBA00023136"/>
    </source>
</evidence>
<dbReference type="GO" id="GO:0005886">
    <property type="term" value="C:plasma membrane"/>
    <property type="evidence" value="ECO:0007669"/>
    <property type="project" value="UniProtKB-SubCell"/>
</dbReference>
<dbReference type="AlphaFoldDB" id="A0A364P014"/>
<evidence type="ECO:0000313" key="8">
    <source>
        <dbReference type="EMBL" id="RAU22682.1"/>
    </source>
</evidence>
<keyword evidence="2" id="KW-1003">Cell membrane</keyword>
<dbReference type="Proteomes" id="UP000251075">
    <property type="component" value="Unassembled WGS sequence"/>
</dbReference>
<evidence type="ECO:0000313" key="9">
    <source>
        <dbReference type="Proteomes" id="UP000251075"/>
    </source>
</evidence>
<accession>A0A364P014</accession>
<dbReference type="RefSeq" id="WP_112143578.1">
    <property type="nucleotide sequence ID" value="NZ_PGTO01000004.1"/>
</dbReference>
<protein>
    <submittedName>
        <fullName evidence="8">Chemotaxis protein</fullName>
    </submittedName>
</protein>
<feature type="domain" description="Single Cache" evidence="7">
    <location>
        <begin position="19"/>
        <end position="102"/>
    </location>
</feature>
<dbReference type="EMBL" id="PGTO01000004">
    <property type="protein sequence ID" value="RAU22682.1"/>
    <property type="molecule type" value="Genomic_DNA"/>
</dbReference>
<dbReference type="SMART" id="SM01049">
    <property type="entry name" value="Cache_2"/>
    <property type="match status" value="1"/>
</dbReference>
<organism evidence="8 9">
    <name type="scientific">Paramagnetospirillum kuznetsovii</name>
    <dbReference type="NCBI Taxonomy" id="2053833"/>
    <lineage>
        <taxon>Bacteria</taxon>
        <taxon>Pseudomonadati</taxon>
        <taxon>Pseudomonadota</taxon>
        <taxon>Alphaproteobacteria</taxon>
        <taxon>Rhodospirillales</taxon>
        <taxon>Magnetospirillaceae</taxon>
        <taxon>Paramagnetospirillum</taxon>
    </lineage>
</organism>
<evidence type="ECO:0000256" key="4">
    <source>
        <dbReference type="ARBA" id="ARBA00022989"/>
    </source>
</evidence>
<keyword evidence="3" id="KW-0812">Transmembrane</keyword>
<sequence>MIRAVLMAVMLFVGLARPGFAMDKPTQDGVKDLTLKAAAVVEASGLDPARDRFHQDGDFKYGEIYVNVIDYNGTWLIYPPNPKNEGKSVLNVKDAEGKLLVQDIIKTARESGEGWVEYHWLNPATNKIQPKLTFVKNVASRNVIVYVGLYK</sequence>
<evidence type="ECO:0000259" key="7">
    <source>
        <dbReference type="SMART" id="SM01049"/>
    </source>
</evidence>
<keyword evidence="4" id="KW-1133">Transmembrane helix</keyword>
<keyword evidence="9" id="KW-1185">Reference proteome</keyword>
<keyword evidence="5" id="KW-0472">Membrane</keyword>
<evidence type="ECO:0000256" key="6">
    <source>
        <dbReference type="SAM" id="SignalP"/>
    </source>
</evidence>
<proteinExistence type="predicted"/>
<comment type="caution">
    <text evidence="8">The sequence shown here is derived from an EMBL/GenBank/DDBJ whole genome shotgun (WGS) entry which is preliminary data.</text>
</comment>
<feature type="signal peptide" evidence="6">
    <location>
        <begin position="1"/>
        <end position="21"/>
    </location>
</feature>
<reference evidence="8 9" key="1">
    <citation type="submission" date="2017-11" db="EMBL/GenBank/DDBJ databases">
        <title>Draft genome sequence of magnetotactic bacterium Magnetospirillum kuznetsovii LBB-42.</title>
        <authorList>
            <person name="Grouzdev D.S."/>
            <person name="Rysina M.S."/>
            <person name="Baslerov R.V."/>
            <person name="Koziaeva V."/>
        </authorList>
    </citation>
    <scope>NUCLEOTIDE SEQUENCE [LARGE SCALE GENOMIC DNA]</scope>
    <source>
        <strain evidence="8 9">LBB-42</strain>
    </source>
</reference>
<feature type="chain" id="PRO_5016750966" evidence="6">
    <location>
        <begin position="22"/>
        <end position="151"/>
    </location>
</feature>
<name>A0A364P014_9PROT</name>
<dbReference type="InterPro" id="IPR033480">
    <property type="entry name" value="sCache_2"/>
</dbReference>
<dbReference type="OrthoDB" id="7475012at2"/>